<organism evidence="2 4">
    <name type="scientific">Morus notabilis</name>
    <dbReference type="NCBI Taxonomy" id="981085"/>
    <lineage>
        <taxon>Eukaryota</taxon>
        <taxon>Viridiplantae</taxon>
        <taxon>Streptophyta</taxon>
        <taxon>Embryophyta</taxon>
        <taxon>Tracheophyta</taxon>
        <taxon>Spermatophyta</taxon>
        <taxon>Magnoliopsida</taxon>
        <taxon>eudicotyledons</taxon>
        <taxon>Gunneridae</taxon>
        <taxon>Pentapetalae</taxon>
        <taxon>rosids</taxon>
        <taxon>fabids</taxon>
        <taxon>Rosales</taxon>
        <taxon>Moraceae</taxon>
        <taxon>Moreae</taxon>
        <taxon>Morus</taxon>
    </lineage>
</organism>
<sequence length="98" mass="11173">MLRNSEDRMVEYFDRNFRDRRRRCEGRWILLEGGGVLRNNRNDSARVNGGRMGGVSKKAKKGDDKVTPSRTVASENLTVVATCWLVVDGCIVVLYSYM</sequence>
<evidence type="ECO:0000256" key="1">
    <source>
        <dbReference type="SAM" id="MobiDB-lite"/>
    </source>
</evidence>
<dbReference type="Proteomes" id="UP000030645">
    <property type="component" value="Unassembled WGS sequence"/>
</dbReference>
<dbReference type="AlphaFoldDB" id="W9QPQ7"/>
<keyword evidence="4" id="KW-1185">Reference proteome</keyword>
<feature type="region of interest" description="Disordered" evidence="1">
    <location>
        <begin position="47"/>
        <end position="67"/>
    </location>
</feature>
<dbReference type="EMBL" id="KE621154">
    <property type="protein sequence ID" value="EXC38660.1"/>
    <property type="molecule type" value="Genomic_DNA"/>
</dbReference>
<name>W9QPQ7_9ROSA</name>
<dbReference type="EMBL" id="KE343519">
    <property type="protein sequence ID" value="EXB31932.1"/>
    <property type="molecule type" value="Genomic_DNA"/>
</dbReference>
<accession>W9QPQ7</accession>
<evidence type="ECO:0000313" key="4">
    <source>
        <dbReference type="Proteomes" id="UP000030645"/>
    </source>
</evidence>
<reference evidence="4" key="1">
    <citation type="submission" date="2013-01" db="EMBL/GenBank/DDBJ databases">
        <title>Draft Genome Sequence of a Mulberry Tree, Morus notabilis C.K. Schneid.</title>
        <authorList>
            <person name="He N."/>
            <person name="Zhao S."/>
        </authorList>
    </citation>
    <scope>NUCLEOTIDE SEQUENCE</scope>
</reference>
<gene>
    <name evidence="3" type="ORF">L484_000118</name>
    <name evidence="2" type="ORF">L484_013564</name>
</gene>
<protein>
    <submittedName>
        <fullName evidence="2">Uncharacterized protein</fullName>
    </submittedName>
</protein>
<evidence type="ECO:0000313" key="3">
    <source>
        <dbReference type="EMBL" id="EXC38660.1"/>
    </source>
</evidence>
<proteinExistence type="predicted"/>
<reference evidence="2" key="2">
    <citation type="submission" date="2013-06" db="EMBL/GenBank/DDBJ databases">
        <title>Draft Genome Sequence of a Mulberry Tree, Morus notabilis C.K. Schn.</title>
        <authorList>
            <person name="He N."/>
            <person name="Zhao S."/>
        </authorList>
    </citation>
    <scope>NUCLEOTIDE SEQUENCE</scope>
</reference>
<evidence type="ECO:0000313" key="2">
    <source>
        <dbReference type="EMBL" id="EXB31932.1"/>
    </source>
</evidence>